<dbReference type="SUPFAM" id="SSF52156">
    <property type="entry name" value="Initiation factor IF2/eIF5b, domain 3"/>
    <property type="match status" value="1"/>
</dbReference>
<accession>A0A067QDI4</accession>
<evidence type="ECO:0000256" key="4">
    <source>
        <dbReference type="ARBA" id="ARBA00022741"/>
    </source>
</evidence>
<dbReference type="OrthoDB" id="361630at2759"/>
<keyword evidence="13" id="KW-1185">Reference proteome</keyword>
<keyword evidence="4" id="KW-0547">Nucleotide-binding</keyword>
<dbReference type="CDD" id="cd01887">
    <property type="entry name" value="IF2_eIF5B"/>
    <property type="match status" value="1"/>
</dbReference>
<dbReference type="GO" id="GO:0003924">
    <property type="term" value="F:GTPase activity"/>
    <property type="evidence" value="ECO:0007669"/>
    <property type="project" value="InterPro"/>
</dbReference>
<dbReference type="SUPFAM" id="SSF52540">
    <property type="entry name" value="P-loop containing nucleoside triphosphate hydrolases"/>
    <property type="match status" value="1"/>
</dbReference>
<evidence type="ECO:0000313" key="13">
    <source>
        <dbReference type="Proteomes" id="UP000027265"/>
    </source>
</evidence>
<dbReference type="NCBIfam" id="TIGR00231">
    <property type="entry name" value="small_GTP"/>
    <property type="match status" value="1"/>
</dbReference>
<feature type="region of interest" description="Disordered" evidence="10">
    <location>
        <begin position="1"/>
        <end position="44"/>
    </location>
</feature>
<dbReference type="InterPro" id="IPR053905">
    <property type="entry name" value="EF-G-like_DII"/>
</dbReference>
<dbReference type="Pfam" id="PF00009">
    <property type="entry name" value="GTP_EFTU"/>
    <property type="match status" value="1"/>
</dbReference>
<dbReference type="EMBL" id="KL197713">
    <property type="protein sequence ID" value="KDQ60661.1"/>
    <property type="molecule type" value="Genomic_DNA"/>
</dbReference>
<keyword evidence="5" id="KW-0648">Protein biosynthesis</keyword>
<evidence type="ECO:0000256" key="2">
    <source>
        <dbReference type="ARBA" id="ARBA00007733"/>
    </source>
</evidence>
<dbReference type="PANTHER" id="PTHR43381:SF20">
    <property type="entry name" value="TRANSLATION INITIATION FACTOR IF-2, MITOCHONDRIAL"/>
    <property type="match status" value="1"/>
</dbReference>
<dbReference type="GO" id="GO:0003743">
    <property type="term" value="F:translation initiation factor activity"/>
    <property type="evidence" value="ECO:0007669"/>
    <property type="project" value="UniProtKB-KW"/>
</dbReference>
<dbReference type="STRING" id="933084.A0A067QDI4"/>
<dbReference type="GO" id="GO:0005525">
    <property type="term" value="F:GTP binding"/>
    <property type="evidence" value="ECO:0007669"/>
    <property type="project" value="UniProtKB-KW"/>
</dbReference>
<dbReference type="InterPro" id="IPR023115">
    <property type="entry name" value="TIF_IF2_dom3"/>
</dbReference>
<dbReference type="SUPFAM" id="SSF50447">
    <property type="entry name" value="Translation proteins"/>
    <property type="match status" value="2"/>
</dbReference>
<dbReference type="HOGENOM" id="CLU_006301_5_2_1"/>
<dbReference type="InterPro" id="IPR036925">
    <property type="entry name" value="TIF_IF2_dom3_sf"/>
</dbReference>
<dbReference type="CDD" id="cd03692">
    <property type="entry name" value="mtIF2_IVc"/>
    <property type="match status" value="1"/>
</dbReference>
<dbReference type="Pfam" id="PF22042">
    <property type="entry name" value="EF-G_D2"/>
    <property type="match status" value="1"/>
</dbReference>
<keyword evidence="7" id="KW-0496">Mitochondrion</keyword>
<dbReference type="NCBIfam" id="TIGR00487">
    <property type="entry name" value="IF-2"/>
    <property type="match status" value="1"/>
</dbReference>
<dbReference type="InterPro" id="IPR000795">
    <property type="entry name" value="T_Tr_GTP-bd_dom"/>
</dbReference>
<proteinExistence type="inferred from homology"/>
<dbReference type="InterPro" id="IPR015760">
    <property type="entry name" value="TIF_IF2"/>
</dbReference>
<dbReference type="Gene3D" id="3.40.50.300">
    <property type="entry name" value="P-loop containing nucleotide triphosphate hydrolases"/>
    <property type="match status" value="1"/>
</dbReference>
<evidence type="ECO:0000256" key="1">
    <source>
        <dbReference type="ARBA" id="ARBA00004173"/>
    </source>
</evidence>
<dbReference type="InterPro" id="IPR005225">
    <property type="entry name" value="Small_GTP-bd"/>
</dbReference>
<dbReference type="Gene3D" id="2.40.30.10">
    <property type="entry name" value="Translation factors"/>
    <property type="match status" value="2"/>
</dbReference>
<dbReference type="GO" id="GO:0005739">
    <property type="term" value="C:mitochondrion"/>
    <property type="evidence" value="ECO:0007669"/>
    <property type="project" value="UniProtKB-SubCell"/>
</dbReference>
<evidence type="ECO:0000256" key="5">
    <source>
        <dbReference type="ARBA" id="ARBA00022917"/>
    </source>
</evidence>
<evidence type="ECO:0000256" key="8">
    <source>
        <dbReference type="ARBA" id="ARBA00023134"/>
    </source>
</evidence>
<feature type="compositionally biased region" description="Polar residues" evidence="10">
    <location>
        <begin position="1"/>
        <end position="16"/>
    </location>
</feature>
<dbReference type="Gene3D" id="3.40.50.10050">
    <property type="entry name" value="Translation initiation factor IF- 2, domain 3"/>
    <property type="match status" value="1"/>
</dbReference>
<dbReference type="Proteomes" id="UP000027265">
    <property type="component" value="Unassembled WGS sequence"/>
</dbReference>
<dbReference type="FunFam" id="3.40.50.10050:FF:000001">
    <property type="entry name" value="Translation initiation factor IF-2"/>
    <property type="match status" value="1"/>
</dbReference>
<evidence type="ECO:0000259" key="11">
    <source>
        <dbReference type="PROSITE" id="PS51722"/>
    </source>
</evidence>
<dbReference type="InParanoid" id="A0A067QDI4"/>
<organism evidence="12 13">
    <name type="scientific">Jaapia argillacea MUCL 33604</name>
    <dbReference type="NCBI Taxonomy" id="933084"/>
    <lineage>
        <taxon>Eukaryota</taxon>
        <taxon>Fungi</taxon>
        <taxon>Dikarya</taxon>
        <taxon>Basidiomycota</taxon>
        <taxon>Agaricomycotina</taxon>
        <taxon>Agaricomycetes</taxon>
        <taxon>Agaricomycetidae</taxon>
        <taxon>Jaapiales</taxon>
        <taxon>Jaapiaceae</taxon>
        <taxon>Jaapia</taxon>
    </lineage>
</organism>
<dbReference type="FunFam" id="3.40.50.300:FF:000019">
    <property type="entry name" value="Translation initiation factor IF-2"/>
    <property type="match status" value="1"/>
</dbReference>
<gene>
    <name evidence="12" type="ORF">JAAARDRAFT_124015</name>
</gene>
<evidence type="ECO:0000256" key="3">
    <source>
        <dbReference type="ARBA" id="ARBA00022540"/>
    </source>
</evidence>
<evidence type="ECO:0000313" key="12">
    <source>
        <dbReference type="EMBL" id="KDQ60661.1"/>
    </source>
</evidence>
<dbReference type="FunFam" id="2.40.30.10:FF:000008">
    <property type="entry name" value="Translation initiation factor IF-2"/>
    <property type="match status" value="1"/>
</dbReference>
<dbReference type="Pfam" id="PF11987">
    <property type="entry name" value="IF-2"/>
    <property type="match status" value="1"/>
</dbReference>
<comment type="subcellular location">
    <subcellularLocation>
        <location evidence="1">Mitochondrion</location>
    </subcellularLocation>
</comment>
<evidence type="ECO:0000256" key="6">
    <source>
        <dbReference type="ARBA" id="ARBA00022946"/>
    </source>
</evidence>
<dbReference type="InterPro" id="IPR009000">
    <property type="entry name" value="Transl_B-barrel_sf"/>
</dbReference>
<dbReference type="InterPro" id="IPR000178">
    <property type="entry name" value="TF_IF2_bacterial-like"/>
</dbReference>
<dbReference type="PANTHER" id="PTHR43381">
    <property type="entry name" value="TRANSLATION INITIATION FACTOR IF-2-RELATED"/>
    <property type="match status" value="1"/>
</dbReference>
<dbReference type="FunCoup" id="A0A067QDI4">
    <property type="interactions" value="455"/>
</dbReference>
<dbReference type="PROSITE" id="PS51722">
    <property type="entry name" value="G_TR_2"/>
    <property type="match status" value="1"/>
</dbReference>
<feature type="compositionally biased region" description="Basic and acidic residues" evidence="10">
    <location>
        <begin position="17"/>
        <end position="29"/>
    </location>
</feature>
<dbReference type="InterPro" id="IPR027417">
    <property type="entry name" value="P-loop_NTPase"/>
</dbReference>
<keyword evidence="8" id="KW-0342">GTP-binding</keyword>
<evidence type="ECO:0000256" key="9">
    <source>
        <dbReference type="ARBA" id="ARBA00044200"/>
    </source>
</evidence>
<evidence type="ECO:0000256" key="7">
    <source>
        <dbReference type="ARBA" id="ARBA00023128"/>
    </source>
</evidence>
<sequence length="691" mass="73903">MNPSSPALTITFQDQHNISEDPSRRDRGPTTKAGRGHKTRGSLVSQIHHGEDVEIPNHRKSLDVRSGFGSVKVKKTKFNSRAKAVAVDLFIPTIVSVGTLSRLLNVRLEKLRRKMIQSGMEAEASPDHILTSDYASLLAMEFGRNPVINDEAAFDIYPPQPPADPSVLPSRPPVVTIMGHVDHGKTTLLDTLRSSSVAKSEAGGITQHMGAFSITVGDSRSVTFLDTPGHAAFSAMRARGASVTDVIVLVVAADDGVMAQTKEVIDLIKKEEGKVSVVVAINKVDKPGADVEKVQHALLAEGLQLESFGGDIPSVEVSGLTGLGLDSLVETISAVAEVQDLRAECDGQVQGHVLESKVHKGLGPVATVLLLRGTLKPGMHLICGRSHAKVRVMTSTAGATIKSAVPGDAVTVSGWKELPTAGDEVLSGSEADVKKALANRIRKAEVESSLVDLEAINEHRRLEREKRGVEVESDAPPEVVVQGPKELRLVIKADVSGSAEAVVGAVQGIGNDKAVVKIISSGVGEVTESDIMMAKASGAMVVAFSVRIPRSVESTANQNHVPVYQTSIIYSLMDDIKQRIISLLPVTVEKRVTGEATVLQLFDIHLKGKQIKKIAGCRVVNGLVERGKLARVVRNGEVIHEAPLDTLRQLKKDADEVRKGSECGLGLGKFEEFLEGDLVQVYHEIEHPGIL</sequence>
<dbReference type="AlphaFoldDB" id="A0A067QDI4"/>
<reference evidence="13" key="1">
    <citation type="journal article" date="2014" name="Proc. Natl. Acad. Sci. U.S.A.">
        <title>Extensive sampling of basidiomycete genomes demonstrates inadequacy of the white-rot/brown-rot paradigm for wood decay fungi.</title>
        <authorList>
            <person name="Riley R."/>
            <person name="Salamov A.A."/>
            <person name="Brown D.W."/>
            <person name="Nagy L.G."/>
            <person name="Floudas D."/>
            <person name="Held B.W."/>
            <person name="Levasseur A."/>
            <person name="Lombard V."/>
            <person name="Morin E."/>
            <person name="Otillar R."/>
            <person name="Lindquist E.A."/>
            <person name="Sun H."/>
            <person name="LaButti K.M."/>
            <person name="Schmutz J."/>
            <person name="Jabbour D."/>
            <person name="Luo H."/>
            <person name="Baker S.E."/>
            <person name="Pisabarro A.G."/>
            <person name="Walton J.D."/>
            <person name="Blanchette R.A."/>
            <person name="Henrissat B."/>
            <person name="Martin F."/>
            <person name="Cullen D."/>
            <person name="Hibbett D.S."/>
            <person name="Grigoriev I.V."/>
        </authorList>
    </citation>
    <scope>NUCLEOTIDE SEQUENCE [LARGE SCALE GENOMIC DNA]</scope>
    <source>
        <strain evidence="13">MUCL 33604</strain>
    </source>
</reference>
<comment type="similarity">
    <text evidence="2">Belongs to the TRAFAC class translation factor GTPase superfamily. Classic translation factor GTPase family. IF-2 subfamily.</text>
</comment>
<protein>
    <recommendedName>
        <fullName evidence="9">Translation initiation factor IF-2, mitochondrial</fullName>
    </recommendedName>
</protein>
<keyword evidence="6" id="KW-0809">Transit peptide</keyword>
<name>A0A067QDI4_9AGAM</name>
<evidence type="ECO:0000256" key="10">
    <source>
        <dbReference type="SAM" id="MobiDB-lite"/>
    </source>
</evidence>
<keyword evidence="3" id="KW-0396">Initiation factor</keyword>
<feature type="domain" description="Tr-type G" evidence="11">
    <location>
        <begin position="170"/>
        <end position="342"/>
    </location>
</feature>